<name>A0A9N9ARY8_FUNMO</name>
<feature type="domain" description="HMG box" evidence="2">
    <location>
        <begin position="65"/>
        <end position="124"/>
    </location>
</feature>
<dbReference type="EMBL" id="CAJVPP010001231">
    <property type="protein sequence ID" value="CAG8542777.1"/>
    <property type="molecule type" value="Genomic_DNA"/>
</dbReference>
<dbReference type="Pfam" id="PF00505">
    <property type="entry name" value="HMG_box"/>
    <property type="match status" value="1"/>
</dbReference>
<dbReference type="Gene3D" id="1.10.30.10">
    <property type="entry name" value="High mobility group box domain"/>
    <property type="match status" value="1"/>
</dbReference>
<dbReference type="AlphaFoldDB" id="A0A9N9ARY8"/>
<comment type="caution">
    <text evidence="3">The sequence shown here is derived from an EMBL/GenBank/DDBJ whole genome shotgun (WGS) entry which is preliminary data.</text>
</comment>
<reference evidence="3" key="1">
    <citation type="submission" date="2021-06" db="EMBL/GenBank/DDBJ databases">
        <authorList>
            <person name="Kallberg Y."/>
            <person name="Tangrot J."/>
            <person name="Rosling A."/>
        </authorList>
    </citation>
    <scope>NUCLEOTIDE SEQUENCE</scope>
    <source>
        <strain evidence="3">87-6 pot B 2015</strain>
    </source>
</reference>
<feature type="compositionally biased region" description="Basic and acidic residues" evidence="1">
    <location>
        <begin position="189"/>
        <end position="198"/>
    </location>
</feature>
<dbReference type="SUPFAM" id="SSF47095">
    <property type="entry name" value="HMG-box"/>
    <property type="match status" value="1"/>
</dbReference>
<accession>A0A9N9ARY8</accession>
<evidence type="ECO:0000256" key="1">
    <source>
        <dbReference type="SAM" id="MobiDB-lite"/>
    </source>
</evidence>
<dbReference type="InterPro" id="IPR009071">
    <property type="entry name" value="HMG_box_dom"/>
</dbReference>
<feature type="compositionally biased region" description="Low complexity" evidence="1">
    <location>
        <begin position="246"/>
        <end position="257"/>
    </location>
</feature>
<proteinExistence type="predicted"/>
<evidence type="ECO:0000259" key="2">
    <source>
        <dbReference type="Pfam" id="PF00505"/>
    </source>
</evidence>
<feature type="region of interest" description="Disordered" evidence="1">
    <location>
        <begin position="243"/>
        <end position="264"/>
    </location>
</feature>
<protein>
    <submittedName>
        <fullName evidence="3">14031_t:CDS:1</fullName>
    </submittedName>
</protein>
<dbReference type="InterPro" id="IPR036910">
    <property type="entry name" value="HMG_box_dom_sf"/>
</dbReference>
<organism evidence="3 4">
    <name type="scientific">Funneliformis mosseae</name>
    <name type="common">Endomycorrhizal fungus</name>
    <name type="synonym">Glomus mosseae</name>
    <dbReference type="NCBI Taxonomy" id="27381"/>
    <lineage>
        <taxon>Eukaryota</taxon>
        <taxon>Fungi</taxon>
        <taxon>Fungi incertae sedis</taxon>
        <taxon>Mucoromycota</taxon>
        <taxon>Glomeromycotina</taxon>
        <taxon>Glomeromycetes</taxon>
        <taxon>Glomerales</taxon>
        <taxon>Glomeraceae</taxon>
        <taxon>Funneliformis</taxon>
    </lineage>
</organism>
<sequence length="370" mass="42117">MNKFQVNIIHHYHKFPQPSSVVKPAVSNATTPIIDQLPPIDLPFPPTITASDIAQKRLRSRICSKSPNAFFVYRKAFVDHLADFRGNNKLKMTEVSRLVSSRWKSESKDVKAAYEKIAKQVEQELNNIRKKDLVYTDDFNIENGGRRKVKNRKRGRKSNSGLGSDAFFLSLKGGNFNISTLDFSVKPELNDKSDDKRSNSNSNSDSSNKIIERKESENYEEDCIEFNSSPNLSYTSETSITECDGSVSYEESSSSDESSIDNQTFIPHLNPNVHVYNDHIQQLQQQDGFQVTNQYYPISEDGLDLTCDLDLLTPPLTCDSELNFYQQNEFDLYNSLLKDNEISTSSSHMCDDSFEDLGLEFYLGYYDSLS</sequence>
<evidence type="ECO:0000313" key="3">
    <source>
        <dbReference type="EMBL" id="CAG8542777.1"/>
    </source>
</evidence>
<evidence type="ECO:0000313" key="4">
    <source>
        <dbReference type="Proteomes" id="UP000789375"/>
    </source>
</evidence>
<gene>
    <name evidence="3" type="ORF">FMOSSE_LOCUS6063</name>
</gene>
<keyword evidence="4" id="KW-1185">Reference proteome</keyword>
<feature type="compositionally biased region" description="Low complexity" evidence="1">
    <location>
        <begin position="199"/>
        <end position="209"/>
    </location>
</feature>
<feature type="region of interest" description="Disordered" evidence="1">
    <location>
        <begin position="189"/>
        <end position="214"/>
    </location>
</feature>
<dbReference type="Proteomes" id="UP000789375">
    <property type="component" value="Unassembled WGS sequence"/>
</dbReference>